<feature type="transmembrane region" description="Helical" evidence="6">
    <location>
        <begin position="651"/>
        <end position="675"/>
    </location>
</feature>
<dbReference type="SUPFAM" id="SSF144083">
    <property type="entry name" value="Magnesium transport protein CorA, transmembrane region"/>
    <property type="match status" value="1"/>
</dbReference>
<dbReference type="InterPro" id="IPR050829">
    <property type="entry name" value="CorA_MIT"/>
</dbReference>
<feature type="region of interest" description="Disordered" evidence="5">
    <location>
        <begin position="159"/>
        <end position="279"/>
    </location>
</feature>
<dbReference type="InterPro" id="IPR045863">
    <property type="entry name" value="CorA_TM1_TM2"/>
</dbReference>
<evidence type="ECO:0000256" key="4">
    <source>
        <dbReference type="ARBA" id="ARBA00023136"/>
    </source>
</evidence>
<evidence type="ECO:0000256" key="3">
    <source>
        <dbReference type="ARBA" id="ARBA00022989"/>
    </source>
</evidence>
<name>A0A6J3MHI7_9PEZI</name>
<evidence type="ECO:0000256" key="2">
    <source>
        <dbReference type="ARBA" id="ARBA00022692"/>
    </source>
</evidence>
<evidence type="ECO:0000313" key="8">
    <source>
        <dbReference type="RefSeq" id="XP_033464190.1"/>
    </source>
</evidence>
<keyword evidence="7" id="KW-1185">Reference proteome</keyword>
<dbReference type="GO" id="GO:0016020">
    <property type="term" value="C:membrane"/>
    <property type="evidence" value="ECO:0007669"/>
    <property type="project" value="UniProtKB-SubCell"/>
</dbReference>
<feature type="transmembrane region" description="Helical" evidence="6">
    <location>
        <begin position="690"/>
        <end position="716"/>
    </location>
</feature>
<dbReference type="Pfam" id="PF01544">
    <property type="entry name" value="CorA"/>
    <property type="match status" value="1"/>
</dbReference>
<feature type="compositionally biased region" description="Polar residues" evidence="5">
    <location>
        <begin position="159"/>
        <end position="180"/>
    </location>
</feature>
<evidence type="ECO:0008006" key="9">
    <source>
        <dbReference type="Google" id="ProtNLM"/>
    </source>
</evidence>
<reference evidence="8" key="1">
    <citation type="submission" date="2020-01" db="EMBL/GenBank/DDBJ databases">
        <authorList>
            <consortium name="DOE Joint Genome Institute"/>
            <person name="Haridas S."/>
            <person name="Albert R."/>
            <person name="Binder M."/>
            <person name="Bloem J."/>
            <person name="Labutti K."/>
            <person name="Salamov A."/>
            <person name="Andreopoulos B."/>
            <person name="Baker S.E."/>
            <person name="Barry K."/>
            <person name="Bills G."/>
            <person name="Bluhm B.H."/>
            <person name="Cannon C."/>
            <person name="Castanera R."/>
            <person name="Culley D.E."/>
            <person name="Daum C."/>
            <person name="Ezra D."/>
            <person name="Gonzalez J.B."/>
            <person name="Henrissat B."/>
            <person name="Kuo A."/>
            <person name="Liang C."/>
            <person name="Lipzen A."/>
            <person name="Lutzoni F."/>
            <person name="Magnuson J."/>
            <person name="Mondo S."/>
            <person name="Nolan M."/>
            <person name="Ohm R."/>
            <person name="Pangilinan J."/>
            <person name="Park H.-J."/>
            <person name="Ramirez L."/>
            <person name="Alfaro M."/>
            <person name="Sun H."/>
            <person name="Tritt A."/>
            <person name="Yoshinaga Y."/>
            <person name="Zwiers L.-H."/>
            <person name="Turgeon B.G."/>
            <person name="Goodwin S.B."/>
            <person name="Spatafora J.W."/>
            <person name="Crous P.W."/>
            <person name="Grigoriev I.V."/>
        </authorList>
    </citation>
    <scope>NUCLEOTIDE SEQUENCE</scope>
    <source>
        <strain evidence="8">CBS 342.82</strain>
    </source>
</reference>
<feature type="compositionally biased region" description="Basic and acidic residues" evidence="5">
    <location>
        <begin position="252"/>
        <end position="277"/>
    </location>
</feature>
<evidence type="ECO:0000256" key="1">
    <source>
        <dbReference type="ARBA" id="ARBA00004141"/>
    </source>
</evidence>
<evidence type="ECO:0000313" key="7">
    <source>
        <dbReference type="Proteomes" id="UP000504637"/>
    </source>
</evidence>
<evidence type="ECO:0000256" key="6">
    <source>
        <dbReference type="SAM" id="Phobius"/>
    </source>
</evidence>
<keyword evidence="3 6" id="KW-1133">Transmembrane helix</keyword>
<feature type="compositionally biased region" description="Polar residues" evidence="5">
    <location>
        <begin position="193"/>
        <end position="211"/>
    </location>
</feature>
<comment type="subcellular location">
    <subcellularLocation>
        <location evidence="1">Membrane</location>
        <topology evidence="1">Multi-pass membrane protein</topology>
    </subcellularLocation>
</comment>
<dbReference type="PANTHER" id="PTHR47685:SF1">
    <property type="entry name" value="MAGNESIUM TRANSPORT PROTEIN CORA"/>
    <property type="match status" value="1"/>
</dbReference>
<keyword evidence="2 6" id="KW-0812">Transmembrane</keyword>
<reference evidence="8" key="2">
    <citation type="submission" date="2020-04" db="EMBL/GenBank/DDBJ databases">
        <authorList>
            <consortium name="NCBI Genome Project"/>
        </authorList>
    </citation>
    <scope>NUCLEOTIDE SEQUENCE</scope>
    <source>
        <strain evidence="8">CBS 342.82</strain>
    </source>
</reference>
<proteinExistence type="predicted"/>
<dbReference type="RefSeq" id="XP_033464190.1">
    <property type="nucleotide sequence ID" value="XM_033608938.1"/>
</dbReference>
<evidence type="ECO:0000256" key="5">
    <source>
        <dbReference type="SAM" id="MobiDB-lite"/>
    </source>
</evidence>
<sequence>MIAAQHGKKDILEMLAPWNHFDLLSPDEKEACRRFEATIVDFGDFRNENKVSKRSVYDLLYTRDGVSTISKQIKATRLRWIHLPANNIAWCDALLTKRFIEEGAIDVEGYKAMEASFSQQHRGQKQHSRFMRPTCSAVHRQADVDDSVIWENQNFPANASRSLSKQTPNSRQSTFSTDASIQDHPEQRAARMSRSSLSTSGVKTDQDQSGNGHERAQPEAGAASSPMSKAKSDGKQQPKTKVSVDNTPTPSKKGDVTKGDLSKADSKKTAKEVAFKKENRRKISRTNTIESSVSSARAKQSSTYNMYLFMPYLHFESDERRREMQDAIDHLRYPDHQMSLHEDEVLIRAHLTASSSFLHLRRTLDQFFYHNIDTQMRDADQVVFRYQKRHQDGISCDPKIFMVDQLWMWVISKDLVVTSFPRRWKQPRNDPLNVLDGIIEDINSKTRKPIENVYELAMTITGRCYGNFDRKGGEELQFFDMFEASLGAAMDREAFLFQQFLEASYHASSWLLEHKRVERFSHPAFVDKLLEVGAETALLAEIKDIRDELNIIRMVLGYQEGLASDFRKLVRNIYEQERSHVQLRLVEKIFDEQEKTITNPLKDISRMSEQAERIYISITDLLDLKQKHANAFEARFARDQAAGTIRQGRTVLVFTIVTVIFLPLTFIAGIFAINLTDWPQPLTLPFVSEYIFGIGLAISIPCIIIAMTVDEIFAFFSKIKMMILQLWPQRLTRDDGQQQQLLILEESLSVAKSMRQSMDVRGMRHSMDVKGMHIMEPKSLDRNISPWTEVRSRNRFGRRNWDVERGRR</sequence>
<dbReference type="Gene3D" id="1.20.58.340">
    <property type="entry name" value="Magnesium transport protein CorA, transmembrane region"/>
    <property type="match status" value="1"/>
</dbReference>
<feature type="compositionally biased region" description="Polar residues" evidence="5">
    <location>
        <begin position="237"/>
        <end position="250"/>
    </location>
</feature>
<dbReference type="PANTHER" id="PTHR47685">
    <property type="entry name" value="MAGNESIUM TRANSPORT PROTEIN CORA"/>
    <property type="match status" value="1"/>
</dbReference>
<protein>
    <recommendedName>
        <fullName evidence="9">Cora-domain-containing protein</fullName>
    </recommendedName>
</protein>
<reference evidence="8" key="3">
    <citation type="submission" date="2025-08" db="UniProtKB">
        <authorList>
            <consortium name="RefSeq"/>
        </authorList>
    </citation>
    <scope>IDENTIFICATION</scope>
    <source>
        <strain evidence="8">CBS 342.82</strain>
    </source>
</reference>
<gene>
    <name evidence="8" type="ORF">K489DRAFT_8032</name>
</gene>
<organism evidence="8">
    <name type="scientific">Dissoconium aciculare CBS 342.82</name>
    <dbReference type="NCBI Taxonomy" id="1314786"/>
    <lineage>
        <taxon>Eukaryota</taxon>
        <taxon>Fungi</taxon>
        <taxon>Dikarya</taxon>
        <taxon>Ascomycota</taxon>
        <taxon>Pezizomycotina</taxon>
        <taxon>Dothideomycetes</taxon>
        <taxon>Dothideomycetidae</taxon>
        <taxon>Mycosphaerellales</taxon>
        <taxon>Dissoconiaceae</taxon>
        <taxon>Dissoconium</taxon>
    </lineage>
</organism>
<keyword evidence="4 6" id="KW-0472">Membrane</keyword>
<dbReference type="AlphaFoldDB" id="A0A6J3MHI7"/>
<dbReference type="GO" id="GO:0046873">
    <property type="term" value="F:metal ion transmembrane transporter activity"/>
    <property type="evidence" value="ECO:0007669"/>
    <property type="project" value="InterPro"/>
</dbReference>
<dbReference type="Proteomes" id="UP000504637">
    <property type="component" value="Unplaced"/>
</dbReference>
<dbReference type="InterPro" id="IPR002523">
    <property type="entry name" value="MgTranspt_CorA/ZnTranspt_ZntB"/>
</dbReference>
<dbReference type="OrthoDB" id="341259at2759"/>
<dbReference type="GeneID" id="54366739"/>
<accession>A0A6J3MHI7</accession>